<gene>
    <name evidence="2" type="ORF">C5746_01530</name>
</gene>
<dbReference type="KEGG" id="sata:C5746_01530"/>
<evidence type="ECO:0000313" key="3">
    <source>
        <dbReference type="Proteomes" id="UP000252698"/>
    </source>
</evidence>
<feature type="compositionally biased region" description="Polar residues" evidence="1">
    <location>
        <begin position="63"/>
        <end position="77"/>
    </location>
</feature>
<dbReference type="AlphaFoldDB" id="A0A2Z5J6C0"/>
<accession>A0A2Z5J6C0</accession>
<feature type="compositionally biased region" description="Low complexity" evidence="1">
    <location>
        <begin position="115"/>
        <end position="126"/>
    </location>
</feature>
<sequence>MRGAIEDGPCLWLEDVSGQAALARVAKRNAETAQAPPGWAAMDLRARNSEAGRVGDWRGGCRSVSSPRRYQGVSSGSPRRPDEDAHLREDVTFEAVRRCAAHERPDVSRRRDTAAGRTGAVRGGQAPRSTGPMRVPVATLSLP</sequence>
<feature type="region of interest" description="Disordered" evidence="1">
    <location>
        <begin position="101"/>
        <end position="143"/>
    </location>
</feature>
<name>A0A2Z5J6C0_STRAR</name>
<evidence type="ECO:0000256" key="1">
    <source>
        <dbReference type="SAM" id="MobiDB-lite"/>
    </source>
</evidence>
<protein>
    <submittedName>
        <fullName evidence="2">Uncharacterized protein</fullName>
    </submittedName>
</protein>
<dbReference type="EMBL" id="CP027306">
    <property type="protein sequence ID" value="AXE75874.1"/>
    <property type="molecule type" value="Genomic_DNA"/>
</dbReference>
<feature type="compositionally biased region" description="Basic and acidic residues" evidence="1">
    <location>
        <begin position="101"/>
        <end position="114"/>
    </location>
</feature>
<reference evidence="2 3" key="1">
    <citation type="journal article" date="2018" name="Front. Microbiol.">
        <title>Genome Sequencing of Streptomyces atratus SCSIOZH16 and Activation Production of Nocardamine via Metabolic Engineering.</title>
        <authorList>
            <person name="Li Y."/>
            <person name="Zhang C."/>
            <person name="Liu C."/>
            <person name="Ju J."/>
            <person name="Ma J."/>
        </authorList>
    </citation>
    <scope>NUCLEOTIDE SEQUENCE [LARGE SCALE GENOMIC DNA]</scope>
    <source>
        <strain evidence="2 3">SCSIO_ZH16</strain>
    </source>
</reference>
<proteinExistence type="predicted"/>
<feature type="region of interest" description="Disordered" evidence="1">
    <location>
        <begin position="50"/>
        <end position="87"/>
    </location>
</feature>
<organism evidence="2 3">
    <name type="scientific">Streptomyces atratus</name>
    <dbReference type="NCBI Taxonomy" id="1893"/>
    <lineage>
        <taxon>Bacteria</taxon>
        <taxon>Bacillati</taxon>
        <taxon>Actinomycetota</taxon>
        <taxon>Actinomycetes</taxon>
        <taxon>Kitasatosporales</taxon>
        <taxon>Streptomycetaceae</taxon>
        <taxon>Streptomyces</taxon>
    </lineage>
</organism>
<dbReference type="Proteomes" id="UP000252698">
    <property type="component" value="Chromosome"/>
</dbReference>
<evidence type="ECO:0000313" key="2">
    <source>
        <dbReference type="EMBL" id="AXE75874.1"/>
    </source>
</evidence>